<feature type="compositionally biased region" description="Low complexity" evidence="3">
    <location>
        <begin position="445"/>
        <end position="454"/>
    </location>
</feature>
<feature type="chain" id="PRO_5031362527" description="CBM6 domain-containing protein" evidence="4">
    <location>
        <begin position="38"/>
        <end position="600"/>
    </location>
</feature>
<dbReference type="Pfam" id="PF03422">
    <property type="entry name" value="CBM_6"/>
    <property type="match status" value="1"/>
</dbReference>
<dbReference type="AlphaFoldDB" id="A0A7W4UII7"/>
<dbReference type="PROSITE" id="PS51175">
    <property type="entry name" value="CBM6"/>
    <property type="match status" value="1"/>
</dbReference>
<dbReference type="Gene3D" id="2.60.110.10">
    <property type="entry name" value="Thaumatin"/>
    <property type="match status" value="2"/>
</dbReference>
<dbReference type="InterPro" id="IPR042517">
    <property type="entry name" value="Glyco_hydro_64_N_2"/>
</dbReference>
<feature type="domain" description="GH64" evidence="6">
    <location>
        <begin position="39"/>
        <end position="440"/>
    </location>
</feature>
<sequence length="600" mass="62311">MLRVSPRTRKIVAAVTAAAVLALAGLTGLAAMMPARAASSDLPFTVTNSSGRPEETFLYVMARSQTTGEQGYVDGSGDWHAFDLPVSVANGTGNPTAPDVSIPGPADGSSVKLSLPANLTGGRIYVAFGEHLTFQLSPGGLVEPAAWNGDDPNHDVLFDWAEFARNGTAININTTMVDMFSVPIAITVKALAPPPPPAPVDNSVPVDPSAPPPDTTPVPVTRTEGTLAKDGRRKVFDAVTALGGDWAALVDVRESDGLPLRVLAPIHGIDSAAPVFDAAFFDSYVEGVYDYYASHALTVDTALGVFTGKVANGAFTFRGEGGRTIGTIGRPTTPEIFGCHGALQPTGQPDQDAILAVGARICAGFHRGTLSTPDRAGSDRQATFDAAAFYRHESSDLYSKVMHDHSTNGRAYGFAFDDVAEFNPSIDEPTPTSVTMTLQPFGSSVATGPVAGGKPAPPPPASPGGEAPVGAIQAESRTAQRGTTLSPTSDSGGGKHVGHVGDGDWLRFENVNFGRNGLSTLRARVASGAATSVSGVVEVRLDSRTSTPIGSFAVGRTGGWQSWRTVPAAIATTTGTHDVYLTFATGSGREFVDVNWFTFG</sequence>
<dbReference type="InterPro" id="IPR037176">
    <property type="entry name" value="Osmotin/thaumatin-like_sf"/>
</dbReference>
<feature type="signal peptide" evidence="4">
    <location>
        <begin position="1"/>
        <end position="37"/>
    </location>
</feature>
<gene>
    <name evidence="7" type="ORF">FHR80_003745</name>
</gene>
<feature type="compositionally biased region" description="Polar residues" evidence="3">
    <location>
        <begin position="430"/>
        <end position="444"/>
    </location>
</feature>
<evidence type="ECO:0000256" key="3">
    <source>
        <dbReference type="SAM" id="MobiDB-lite"/>
    </source>
</evidence>
<organism evidence="7 8">
    <name type="scientific">Cellulomonas cellasea</name>
    <dbReference type="NCBI Taxonomy" id="43670"/>
    <lineage>
        <taxon>Bacteria</taxon>
        <taxon>Bacillati</taxon>
        <taxon>Actinomycetota</taxon>
        <taxon>Actinomycetes</taxon>
        <taxon>Micrococcales</taxon>
        <taxon>Cellulomonadaceae</taxon>
        <taxon>Cellulomonas</taxon>
    </lineage>
</organism>
<reference evidence="7 8" key="1">
    <citation type="submission" date="2020-08" db="EMBL/GenBank/DDBJ databases">
        <title>The Agave Microbiome: Exploring the role of microbial communities in plant adaptations to desert environments.</title>
        <authorList>
            <person name="Partida-Martinez L.P."/>
        </authorList>
    </citation>
    <scope>NUCLEOTIDE SEQUENCE [LARGE SCALE GENOMIC DNA]</scope>
    <source>
        <strain evidence="7 8">RAS26</strain>
    </source>
</reference>
<dbReference type="PROSITE" id="PS52006">
    <property type="entry name" value="GH64"/>
    <property type="match status" value="1"/>
</dbReference>
<dbReference type="GO" id="GO:0030246">
    <property type="term" value="F:carbohydrate binding"/>
    <property type="evidence" value="ECO:0007669"/>
    <property type="project" value="UniProtKB-UniRule"/>
</dbReference>
<protein>
    <recommendedName>
        <fullName evidence="9">CBM6 domain-containing protein</fullName>
    </recommendedName>
</protein>
<keyword evidence="2" id="KW-0378">Hydrolase</keyword>
<feature type="domain" description="CBM6" evidence="5">
    <location>
        <begin position="470"/>
        <end position="600"/>
    </location>
</feature>
<reference evidence="7 8" key="2">
    <citation type="submission" date="2020-08" db="EMBL/GenBank/DDBJ databases">
        <authorList>
            <person name="Partida-Martinez L."/>
            <person name="Huntemann M."/>
            <person name="Clum A."/>
            <person name="Wang J."/>
            <person name="Palaniappan K."/>
            <person name="Ritter S."/>
            <person name="Chen I.-M."/>
            <person name="Stamatis D."/>
            <person name="Reddy T."/>
            <person name="O'Malley R."/>
            <person name="Daum C."/>
            <person name="Shapiro N."/>
            <person name="Ivanova N."/>
            <person name="Kyrpides N."/>
            <person name="Woyke T."/>
        </authorList>
    </citation>
    <scope>NUCLEOTIDE SEQUENCE [LARGE SCALE GENOMIC DNA]</scope>
    <source>
        <strain evidence="7 8">RAS26</strain>
    </source>
</reference>
<evidence type="ECO:0000256" key="2">
    <source>
        <dbReference type="PROSITE-ProRule" id="PRU01350"/>
    </source>
</evidence>
<dbReference type="PANTHER" id="PTHR38165">
    <property type="match status" value="1"/>
</dbReference>
<dbReference type="GO" id="GO:0016798">
    <property type="term" value="F:hydrolase activity, acting on glycosyl bonds"/>
    <property type="evidence" value="ECO:0007669"/>
    <property type="project" value="UniProtKB-KW"/>
</dbReference>
<accession>A0A7W4UII7</accession>
<dbReference type="PANTHER" id="PTHR38165:SF1">
    <property type="entry name" value="GLUCANASE B"/>
    <property type="match status" value="1"/>
</dbReference>
<comment type="caution">
    <text evidence="7">The sequence shown here is derived from an EMBL/GenBank/DDBJ whole genome shotgun (WGS) entry which is preliminary data.</text>
</comment>
<dbReference type="InterPro" id="IPR006584">
    <property type="entry name" value="Cellulose-bd_IV"/>
</dbReference>
<dbReference type="Proteomes" id="UP000518206">
    <property type="component" value="Unassembled WGS sequence"/>
</dbReference>
<evidence type="ECO:0008006" key="9">
    <source>
        <dbReference type="Google" id="ProtNLM"/>
    </source>
</evidence>
<evidence type="ECO:0000256" key="1">
    <source>
        <dbReference type="ARBA" id="ARBA00022729"/>
    </source>
</evidence>
<dbReference type="InterPro" id="IPR032477">
    <property type="entry name" value="Glyco_hydro_64"/>
</dbReference>
<evidence type="ECO:0000256" key="4">
    <source>
        <dbReference type="SAM" id="SignalP"/>
    </source>
</evidence>
<keyword evidence="1 4" id="KW-0732">Signal</keyword>
<dbReference type="CDD" id="cd04084">
    <property type="entry name" value="CBM6_xylanase-like"/>
    <property type="match status" value="1"/>
</dbReference>
<dbReference type="InterPro" id="IPR037398">
    <property type="entry name" value="Glyco_hydro_64_fam"/>
</dbReference>
<dbReference type="Pfam" id="PF16483">
    <property type="entry name" value="Glyco_hydro_64"/>
    <property type="match status" value="2"/>
</dbReference>
<evidence type="ECO:0000259" key="6">
    <source>
        <dbReference type="PROSITE" id="PS52006"/>
    </source>
</evidence>
<proteinExistence type="inferred from homology"/>
<feature type="active site" description="Proton donor" evidence="2">
    <location>
        <position position="162"/>
    </location>
</feature>
<dbReference type="InterPro" id="IPR008979">
    <property type="entry name" value="Galactose-bd-like_sf"/>
</dbReference>
<dbReference type="InterPro" id="IPR005084">
    <property type="entry name" value="CBM6"/>
</dbReference>
<dbReference type="SUPFAM" id="SSF49785">
    <property type="entry name" value="Galactose-binding domain-like"/>
    <property type="match status" value="1"/>
</dbReference>
<dbReference type="RefSeq" id="WP_183297582.1">
    <property type="nucleotide sequence ID" value="NZ_JACHVX010000006.1"/>
</dbReference>
<keyword evidence="2" id="KW-0326">Glycosidase</keyword>
<name>A0A7W4UII7_9CELL</name>
<dbReference type="EMBL" id="JACHVX010000006">
    <property type="protein sequence ID" value="MBB2924809.1"/>
    <property type="molecule type" value="Genomic_DNA"/>
</dbReference>
<evidence type="ECO:0000313" key="8">
    <source>
        <dbReference type="Proteomes" id="UP000518206"/>
    </source>
</evidence>
<feature type="region of interest" description="Disordered" evidence="3">
    <location>
        <begin position="426"/>
        <end position="498"/>
    </location>
</feature>
<feature type="active site" description="Proton acceptor" evidence="2">
    <location>
        <position position="178"/>
    </location>
</feature>
<evidence type="ECO:0000313" key="7">
    <source>
        <dbReference type="EMBL" id="MBB2924809.1"/>
    </source>
</evidence>
<feature type="region of interest" description="Disordered" evidence="3">
    <location>
        <begin position="198"/>
        <end position="223"/>
    </location>
</feature>
<dbReference type="Gene3D" id="2.60.120.260">
    <property type="entry name" value="Galactose-binding domain-like"/>
    <property type="match status" value="1"/>
</dbReference>
<comment type="similarity">
    <text evidence="2">Belongs to the glycosyl hydrolase 64 family.</text>
</comment>
<dbReference type="SMART" id="SM00606">
    <property type="entry name" value="CBD_IV"/>
    <property type="match status" value="1"/>
</dbReference>
<evidence type="ECO:0000259" key="5">
    <source>
        <dbReference type="PROSITE" id="PS51175"/>
    </source>
</evidence>
<dbReference type="Gene3D" id="3.30.920.50">
    <property type="entry name" value="Beta-1,3-glucanase, C-terminal domain"/>
    <property type="match status" value="1"/>
</dbReference>
<feature type="compositionally biased region" description="Polar residues" evidence="3">
    <location>
        <begin position="475"/>
        <end position="488"/>
    </location>
</feature>